<dbReference type="Pfam" id="PF00149">
    <property type="entry name" value="Metallophos"/>
    <property type="match status" value="1"/>
</dbReference>
<proteinExistence type="predicted"/>
<reference evidence="2" key="1">
    <citation type="submission" date="2024-05" db="EMBL/GenBank/DDBJ databases">
        <authorList>
            <person name="Angeles D.G."/>
            <person name="Arvik A.J."/>
            <person name="Ashton K.E."/>
            <person name="Baker A.G."/>
            <person name="Benitez E."/>
            <person name="Boateng E.S."/>
            <person name="Bopp L.A."/>
            <person name="Canales M.Y."/>
            <person name="Cho C.S."/>
            <person name="Denby A.C."/>
            <person name="Ferrell L.E."/>
            <person name="Gates K.A."/>
            <person name="Goitom S."/>
            <person name="Griffith A.H."/>
            <person name="Hassan A.M."/>
            <person name="James S.C."/>
            <person name="Javed S.A."/>
            <person name="Jordan A.B."/>
            <person name="Kershner D.C."/>
            <person name="Kudva A.P."/>
            <person name="Liu S."/>
            <person name="Loosemore S.B."/>
            <person name="Lyle H.E."/>
            <person name="Mahmud R."/>
            <person name="Martey A."/>
            <person name="Martin B.S."/>
            <person name="Martin C.E."/>
            <person name="Martin G.J."/>
            <person name="McClellan E."/>
            <person name="Paladino M.R."/>
            <person name="Papa A.R."/>
            <person name="Perez K."/>
            <person name="Rhodes B.E."/>
            <person name="Riddervold E.J."/>
            <person name="Roudabush H."/>
            <person name="Ruiz I.A."/>
            <person name="Russell E.L."/>
            <person name="Sams C.E."/>
            <person name="Shin S."/>
            <person name="Smith G.L."/>
            <person name="Snowman J.L."/>
            <person name="Timberlake T."/>
            <person name="Tucker Z.R."/>
            <person name="Vashistha N."/>
            <person name="Voshell S.M."/>
            <person name="Vuppala S."/>
            <person name="Wallace A.L."/>
            <person name="Ko C."/>
            <person name="Russell D.A."/>
            <person name="Jacobs-Sera D."/>
            <person name="Hatfull G.F."/>
        </authorList>
    </citation>
    <scope>NUCLEOTIDE SEQUENCE</scope>
</reference>
<name>A0AAU8GR81_9CAUD</name>
<dbReference type="GO" id="GO:0016787">
    <property type="term" value="F:hydrolase activity"/>
    <property type="evidence" value="ECO:0007669"/>
    <property type="project" value="InterPro"/>
</dbReference>
<protein>
    <submittedName>
        <fullName evidence="2">Metallophosphatase</fullName>
    </submittedName>
</protein>
<feature type="domain" description="Calcineurin-like phosphoesterase" evidence="1">
    <location>
        <begin position="19"/>
        <end position="194"/>
    </location>
</feature>
<gene>
    <name evidence="2" type="primary">56</name>
    <name evidence="2" type="ORF">SEA_NEEHARIKA16_56</name>
</gene>
<dbReference type="EMBL" id="PP758917">
    <property type="protein sequence ID" value="XCH44365.1"/>
    <property type="molecule type" value="Genomic_DNA"/>
</dbReference>
<dbReference type="InterPro" id="IPR004843">
    <property type="entry name" value="Calcineurin-like_PHP"/>
</dbReference>
<evidence type="ECO:0000259" key="1">
    <source>
        <dbReference type="Pfam" id="PF00149"/>
    </source>
</evidence>
<dbReference type="SUPFAM" id="SSF56300">
    <property type="entry name" value="Metallo-dependent phosphatases"/>
    <property type="match status" value="1"/>
</dbReference>
<sequence>MGPIHHYTSDSPGGRVTKRIVVIPDTQIPFDDSRLLRAVVRFIGDWQPDEVIHIGDLMDYPSPARWSKGSAEEFYPVMLEHNEQAKKRLLGPLRKVYDGPIGIHEGNHDLRPREYLTKYAPALAEFEGAFHIKHLLDFDGFGITLLPDFNEFAPDWVTTHGHRGQMGIARVAGSTALNGAKRFNKSVVMGHTHRLGLITESFGFGSVVGKQVTGFEVGNLMNMEQASYLKGGTGNWQQGFGILTVDGPYVKPEVVPIMNGRFAVDGEIWKV</sequence>
<dbReference type="InterPro" id="IPR029052">
    <property type="entry name" value="Metallo-depent_PP-like"/>
</dbReference>
<organism evidence="2">
    <name type="scientific">Mycobacterium phage Neeharika16</name>
    <dbReference type="NCBI Taxonomy" id="3158878"/>
    <lineage>
        <taxon>Viruses</taxon>
        <taxon>Duplodnaviria</taxon>
        <taxon>Heunggongvirae</taxon>
        <taxon>Uroviricota</taxon>
        <taxon>Caudoviricetes</taxon>
    </lineage>
</organism>
<evidence type="ECO:0000313" key="2">
    <source>
        <dbReference type="EMBL" id="XCH44365.1"/>
    </source>
</evidence>
<dbReference type="Gene3D" id="3.60.21.10">
    <property type="match status" value="1"/>
</dbReference>
<accession>A0AAU8GR81</accession>